<evidence type="ECO:0000256" key="1">
    <source>
        <dbReference type="SAM" id="MobiDB-lite"/>
    </source>
</evidence>
<feature type="region of interest" description="Disordered" evidence="1">
    <location>
        <begin position="464"/>
        <end position="513"/>
    </location>
</feature>
<dbReference type="AlphaFoldDB" id="A0A1I7ZG98"/>
<name>A0A1I7ZG98_9BILA</name>
<accession>A0A1I7ZG98</accession>
<sequence length="621" mass="70798">MASFEVCYRHSDYDILTDSFVEETNGKIVFLEQVVRKVFKKRCGKINSKEHWAVAYERSINSSNDEEDELEVQPLSKNFHTCRCRAGFRYIIVFHPAKNRNIEKYAFHVEAVKEEDRCAPTLNVSIPDAKTRSVAKPSGIPNRIPSRIPDSRETRPEIPTKTLTKLGSGQISEQEVKKTVKFVGTSEPERPLKSILKNPRESKSETAAAPIDPDWDIPTFNEMPLHSHVPPADPVTHPRDPEPASTHPNMAPRTPAATDECTIRAEKDTTEFFVETFIIFPRSPTINTRLKQIYSKNAHRFLNKENYIVASVKKLNQQTNAYEPLKMTQTQFFQPGENYLISYCELRDLPEKSPYSVHIVSIDCKLNVFSSSVSPECQSGTITMIAPYNVEALVKISKAYFAKCVSRIGSEIIQVSVLQTQPVEKELYRNDSFTEAAAFEITFVHKEITYNKANKFNITIAPSVTNERARSRSRNSRTQNRDRSQSRTAQSRRPRSQSRSRNPAVATDTRRAENTLASEDISIDNGNMINCMGVLPIYKDPVNLVMLKLPCPKTCGKKDRTWTCNNCNKPVYYDYNDHLLCQCGCMDSDTVSFKCSEHNNYVSYEKGTLVKKLRKRYNPKN</sequence>
<feature type="region of interest" description="Disordered" evidence="1">
    <location>
        <begin position="190"/>
        <end position="257"/>
    </location>
</feature>
<protein>
    <submittedName>
        <fullName evidence="3">Death domain-containing protein</fullName>
    </submittedName>
</protein>
<proteinExistence type="predicted"/>
<feature type="region of interest" description="Disordered" evidence="1">
    <location>
        <begin position="133"/>
        <end position="157"/>
    </location>
</feature>
<dbReference type="WBParaSite" id="L893_g26239.t1">
    <property type="protein sequence ID" value="L893_g26239.t1"/>
    <property type="gene ID" value="L893_g26239"/>
</dbReference>
<feature type="compositionally biased region" description="Basic and acidic residues" evidence="1">
    <location>
        <begin position="190"/>
        <end position="204"/>
    </location>
</feature>
<reference evidence="3" key="1">
    <citation type="submission" date="2016-11" db="UniProtKB">
        <authorList>
            <consortium name="WormBaseParasite"/>
        </authorList>
    </citation>
    <scope>IDENTIFICATION</scope>
</reference>
<organism evidence="2 3">
    <name type="scientific">Steinernema glaseri</name>
    <dbReference type="NCBI Taxonomy" id="37863"/>
    <lineage>
        <taxon>Eukaryota</taxon>
        <taxon>Metazoa</taxon>
        <taxon>Ecdysozoa</taxon>
        <taxon>Nematoda</taxon>
        <taxon>Chromadorea</taxon>
        <taxon>Rhabditida</taxon>
        <taxon>Tylenchina</taxon>
        <taxon>Panagrolaimomorpha</taxon>
        <taxon>Strongyloidoidea</taxon>
        <taxon>Steinernematidae</taxon>
        <taxon>Steinernema</taxon>
    </lineage>
</organism>
<dbReference type="Proteomes" id="UP000095287">
    <property type="component" value="Unplaced"/>
</dbReference>
<keyword evidence="2" id="KW-1185">Reference proteome</keyword>
<evidence type="ECO:0000313" key="3">
    <source>
        <dbReference type="WBParaSite" id="L893_g26239.t1"/>
    </source>
</evidence>
<evidence type="ECO:0000313" key="2">
    <source>
        <dbReference type="Proteomes" id="UP000095287"/>
    </source>
</evidence>